<comment type="function">
    <text evidence="2 4">Binds together with bS18 to 16S ribosomal RNA.</text>
</comment>
<dbReference type="GO" id="GO:0006412">
    <property type="term" value="P:translation"/>
    <property type="evidence" value="ECO:0007669"/>
    <property type="project" value="UniProtKB-UniRule"/>
</dbReference>
<dbReference type="InterPro" id="IPR000529">
    <property type="entry name" value="Ribosomal_bS6"/>
</dbReference>
<dbReference type="Gene3D" id="3.30.70.60">
    <property type="match status" value="1"/>
</dbReference>
<dbReference type="Proteomes" id="UP000051861">
    <property type="component" value="Unassembled WGS sequence"/>
</dbReference>
<dbReference type="SUPFAM" id="SSF54995">
    <property type="entry name" value="Ribosomal protein S6"/>
    <property type="match status" value="1"/>
</dbReference>
<evidence type="ECO:0000256" key="3">
    <source>
        <dbReference type="ARBA" id="ARBA00035294"/>
    </source>
</evidence>
<protein>
    <recommendedName>
        <fullName evidence="3 4">Small ribosomal subunit protein bS6</fullName>
    </recommendedName>
</protein>
<sequence length="139" mass="16608">MRQYETGFLISPNLTEEETDKIILEMAEVVSQKKGKMLKEDRWGKRKLAYPLNKFEEAFYVFFHYEGEPEVPSELERRFRQTDNILRYLTVKKEPKENIKKRKPVKAMEKKAESPEEKAEEEALEEEDSSSEEIKEEEK</sequence>
<feature type="compositionally biased region" description="Acidic residues" evidence="5">
    <location>
        <begin position="118"/>
        <end position="131"/>
    </location>
</feature>
<dbReference type="InterPro" id="IPR014717">
    <property type="entry name" value="Transl_elong_EF1B/ribsomal_bS6"/>
</dbReference>
<dbReference type="PANTHER" id="PTHR21011:SF1">
    <property type="entry name" value="SMALL RIBOSOMAL SUBUNIT PROTEIN BS6M"/>
    <property type="match status" value="1"/>
</dbReference>
<dbReference type="PANTHER" id="PTHR21011">
    <property type="entry name" value="MITOCHONDRIAL 28S RIBOSOMAL PROTEIN S6"/>
    <property type="match status" value="1"/>
</dbReference>
<proteinExistence type="inferred from homology"/>
<dbReference type="GO" id="GO:1990904">
    <property type="term" value="C:ribonucleoprotein complex"/>
    <property type="evidence" value="ECO:0007669"/>
    <property type="project" value="UniProtKB-KW"/>
</dbReference>
<evidence type="ECO:0000256" key="5">
    <source>
        <dbReference type="SAM" id="MobiDB-lite"/>
    </source>
</evidence>
<keyword evidence="4" id="KW-0699">rRNA-binding</keyword>
<comment type="similarity">
    <text evidence="1 4">Belongs to the bacterial ribosomal protein bS6 family.</text>
</comment>
<evidence type="ECO:0000313" key="6">
    <source>
        <dbReference type="EMBL" id="KPJ70210.1"/>
    </source>
</evidence>
<evidence type="ECO:0000256" key="4">
    <source>
        <dbReference type="HAMAP-Rule" id="MF_00360"/>
    </source>
</evidence>
<gene>
    <name evidence="4" type="primary">rpsF</name>
    <name evidence="6" type="ORF">AMJ44_00400</name>
</gene>
<evidence type="ECO:0000256" key="1">
    <source>
        <dbReference type="ARBA" id="ARBA00009512"/>
    </source>
</evidence>
<name>A0A0S7Y643_UNCSA</name>
<feature type="compositionally biased region" description="Basic and acidic residues" evidence="5">
    <location>
        <begin position="106"/>
        <end position="117"/>
    </location>
</feature>
<dbReference type="EMBL" id="LIZX01000004">
    <property type="protein sequence ID" value="KPJ70210.1"/>
    <property type="molecule type" value="Genomic_DNA"/>
</dbReference>
<dbReference type="InterPro" id="IPR020814">
    <property type="entry name" value="Ribosomal_S6_plastid/chlpt"/>
</dbReference>
<dbReference type="GO" id="GO:0005737">
    <property type="term" value="C:cytoplasm"/>
    <property type="evidence" value="ECO:0007669"/>
    <property type="project" value="UniProtKB-ARBA"/>
</dbReference>
<keyword evidence="4" id="KW-0689">Ribosomal protein</keyword>
<dbReference type="GO" id="GO:0005840">
    <property type="term" value="C:ribosome"/>
    <property type="evidence" value="ECO:0007669"/>
    <property type="project" value="UniProtKB-KW"/>
</dbReference>
<dbReference type="GO" id="GO:0070181">
    <property type="term" value="F:small ribosomal subunit rRNA binding"/>
    <property type="evidence" value="ECO:0007669"/>
    <property type="project" value="TreeGrafter"/>
</dbReference>
<comment type="caution">
    <text evidence="6">The sequence shown here is derived from an EMBL/GenBank/DDBJ whole genome shotgun (WGS) entry which is preliminary data.</text>
</comment>
<feature type="region of interest" description="Disordered" evidence="5">
    <location>
        <begin position="97"/>
        <end position="139"/>
    </location>
</feature>
<evidence type="ECO:0000256" key="2">
    <source>
        <dbReference type="ARBA" id="ARBA00035104"/>
    </source>
</evidence>
<dbReference type="AlphaFoldDB" id="A0A0S7Y643"/>
<keyword evidence="4" id="KW-0694">RNA-binding</keyword>
<keyword evidence="4" id="KW-0687">Ribonucleoprotein</keyword>
<evidence type="ECO:0000313" key="7">
    <source>
        <dbReference type="Proteomes" id="UP000051861"/>
    </source>
</evidence>
<dbReference type="NCBIfam" id="TIGR00166">
    <property type="entry name" value="S6"/>
    <property type="match status" value="1"/>
</dbReference>
<dbReference type="Pfam" id="PF01250">
    <property type="entry name" value="Ribosomal_S6"/>
    <property type="match status" value="1"/>
</dbReference>
<dbReference type="HAMAP" id="MF_00360">
    <property type="entry name" value="Ribosomal_bS6"/>
    <property type="match status" value="1"/>
</dbReference>
<reference evidence="6 7" key="1">
    <citation type="journal article" date="2015" name="Microbiome">
        <title>Genomic resolution of linkages in carbon, nitrogen, and sulfur cycling among widespread estuary sediment bacteria.</title>
        <authorList>
            <person name="Baker B.J."/>
            <person name="Lazar C.S."/>
            <person name="Teske A.P."/>
            <person name="Dick G.J."/>
        </authorList>
    </citation>
    <scope>NUCLEOTIDE SEQUENCE [LARGE SCALE GENOMIC DNA]</scope>
    <source>
        <strain evidence="6">DG_54_3</strain>
    </source>
</reference>
<dbReference type="GO" id="GO:0003735">
    <property type="term" value="F:structural constituent of ribosome"/>
    <property type="evidence" value="ECO:0007669"/>
    <property type="project" value="InterPro"/>
</dbReference>
<accession>A0A0S7Y643</accession>
<dbReference type="CDD" id="cd00473">
    <property type="entry name" value="bS6"/>
    <property type="match status" value="1"/>
</dbReference>
<dbReference type="InterPro" id="IPR035980">
    <property type="entry name" value="Ribosomal_bS6_sf"/>
</dbReference>
<organism evidence="6 7">
    <name type="scientific">candidate division WOR-1 bacterium DG_54_3</name>
    <dbReference type="NCBI Taxonomy" id="1703775"/>
    <lineage>
        <taxon>Bacteria</taxon>
        <taxon>Bacillati</taxon>
        <taxon>Saganbacteria</taxon>
    </lineage>
</organism>